<dbReference type="AlphaFoldDB" id="A0A9W3KAM3"/>
<reference evidence="1 2" key="1">
    <citation type="submission" date="2013-05" db="EMBL/GenBank/DDBJ databases">
        <title>Complete genome sequence of Bacillus thuringiensis YBT-1518, a typical strain with high toxicity to nematode.</title>
        <authorList>
            <person name="Wang P."/>
            <person name="Zhang C."/>
            <person name="Guo M."/>
            <person name="Guo S."/>
            <person name="Zhu Y."/>
            <person name="Zheng J."/>
            <person name="Zhu L."/>
            <person name="Ruan L."/>
            <person name="Peng D."/>
            <person name="Sun M."/>
        </authorList>
    </citation>
    <scope>NUCLEOTIDE SEQUENCE [LARGE SCALE GENOMIC DNA]</scope>
    <source>
        <strain evidence="1 2">YBT-1518</strain>
    </source>
</reference>
<proteinExistence type="predicted"/>
<accession>A0A9W3KAM3</accession>
<name>A0A9W3KAM3_BACTU</name>
<evidence type="ECO:0000313" key="1">
    <source>
        <dbReference type="EMBL" id="AHA69397.1"/>
    </source>
</evidence>
<organism evidence="1 2">
    <name type="scientific">Bacillus thuringiensis YBT-1518</name>
    <dbReference type="NCBI Taxonomy" id="529122"/>
    <lineage>
        <taxon>Bacteria</taxon>
        <taxon>Bacillati</taxon>
        <taxon>Bacillota</taxon>
        <taxon>Bacilli</taxon>
        <taxon>Bacillales</taxon>
        <taxon>Bacillaceae</taxon>
        <taxon>Bacillus</taxon>
        <taxon>Bacillus cereus group</taxon>
    </lineage>
</organism>
<evidence type="ECO:0000313" key="2">
    <source>
        <dbReference type="Proteomes" id="UP000018566"/>
    </source>
</evidence>
<sequence length="44" mass="5046">MQGLHSWLVHPFCKDRGLGGEIYISYIKYASFKLGGVYDEPIKK</sequence>
<dbReference type="Proteomes" id="UP000018566">
    <property type="component" value="Chromosome"/>
</dbReference>
<protein>
    <submittedName>
        <fullName evidence="1">Uncharacterized protein</fullName>
    </submittedName>
</protein>
<dbReference type="EMBL" id="CP005935">
    <property type="protein sequence ID" value="AHA69397.1"/>
    <property type="molecule type" value="Genomic_DNA"/>
</dbReference>
<gene>
    <name evidence="1" type="ORF">YBT1518_00805</name>
</gene>
<dbReference type="KEGG" id="bthu:YBT1518_00805"/>